<gene>
    <name evidence="3" type="ORF">CRP01_40940</name>
</gene>
<dbReference type="EMBL" id="PDUD01000081">
    <property type="protein sequence ID" value="PHN00693.1"/>
    <property type="molecule type" value="Genomic_DNA"/>
</dbReference>
<reference evidence="3 4" key="1">
    <citation type="submission" date="2017-10" db="EMBL/GenBank/DDBJ databases">
        <title>The draft genome sequence of Lewinella nigricans NBRC 102662.</title>
        <authorList>
            <person name="Wang K."/>
        </authorList>
    </citation>
    <scope>NUCLEOTIDE SEQUENCE [LARGE SCALE GENOMIC DNA]</scope>
    <source>
        <strain evidence="3 4">NBRC 102662</strain>
    </source>
</reference>
<accession>A0A2D0MZ03</accession>
<sequence>MKKADVLIIGAGLTGLTLAYLLAKRGIKALLLEARNRPGGRIHTLYHPNEAPLEMGATWLGKKHTTLIDLLRELNLPIFPQVLGTHAIYEPISTSPPQTVQLPPNDEPSYRIAGGTSALIRSLLGQLDESQVVYGQAVRALRLDADGVLVQTADGEYQAQKIVSTLPPHLLVRSIAMEPTLPADLLEIAGKTHTWMGESIKVALTYEDPFWRNEKRSGTIFSNVGPIPEMYDHANVEDNLYALKGFFNGAYHATVREHRLELSLQQLRRYYGSAVDGFTRYEETVWPHEPFTFREYSGPILPHQHNGHAVFRQSFWDGRLMIAGSETAAAFPGYMDGAVNSAHFAFGALDF</sequence>
<evidence type="ECO:0000313" key="4">
    <source>
        <dbReference type="Proteomes" id="UP000223913"/>
    </source>
</evidence>
<dbReference type="PANTHER" id="PTHR43563">
    <property type="entry name" value="AMINE OXIDASE"/>
    <property type="match status" value="1"/>
</dbReference>
<dbReference type="Gene3D" id="3.50.50.60">
    <property type="entry name" value="FAD/NAD(P)-binding domain"/>
    <property type="match status" value="2"/>
</dbReference>
<dbReference type="Pfam" id="PF01593">
    <property type="entry name" value="Amino_oxidase"/>
    <property type="match status" value="2"/>
</dbReference>
<protein>
    <recommendedName>
        <fullName evidence="2">Amine oxidase domain-containing protein</fullName>
    </recommendedName>
</protein>
<dbReference type="SUPFAM" id="SSF54373">
    <property type="entry name" value="FAD-linked reductases, C-terminal domain"/>
    <property type="match status" value="1"/>
</dbReference>
<feature type="domain" description="Amine oxidase" evidence="2">
    <location>
        <begin position="13"/>
        <end position="80"/>
    </location>
</feature>
<dbReference type="InterPro" id="IPR050703">
    <property type="entry name" value="Flavin_MAO"/>
</dbReference>
<dbReference type="RefSeq" id="WP_099155904.1">
    <property type="nucleotide sequence ID" value="NZ_PDUD01000081.1"/>
</dbReference>
<dbReference type="AlphaFoldDB" id="A0A2D0MZ03"/>
<dbReference type="SUPFAM" id="SSF51905">
    <property type="entry name" value="FAD/NAD(P)-binding domain"/>
    <property type="match status" value="1"/>
</dbReference>
<dbReference type="InterPro" id="IPR002937">
    <property type="entry name" value="Amino_oxidase"/>
</dbReference>
<dbReference type="Proteomes" id="UP000223913">
    <property type="component" value="Unassembled WGS sequence"/>
</dbReference>
<organism evidence="3 4">
    <name type="scientific">Flavilitoribacter nigricans (strain ATCC 23147 / DSM 23189 / NBRC 102662 / NCIMB 1420 / SS-2)</name>
    <name type="common">Lewinella nigricans</name>
    <dbReference type="NCBI Taxonomy" id="1122177"/>
    <lineage>
        <taxon>Bacteria</taxon>
        <taxon>Pseudomonadati</taxon>
        <taxon>Bacteroidota</taxon>
        <taxon>Saprospiria</taxon>
        <taxon>Saprospirales</taxon>
        <taxon>Lewinellaceae</taxon>
        <taxon>Flavilitoribacter</taxon>
    </lineage>
</organism>
<proteinExistence type="inferred from homology"/>
<evidence type="ECO:0000313" key="3">
    <source>
        <dbReference type="EMBL" id="PHN00693.1"/>
    </source>
</evidence>
<dbReference type="InterPro" id="IPR036188">
    <property type="entry name" value="FAD/NAD-bd_sf"/>
</dbReference>
<dbReference type="PRINTS" id="PR00420">
    <property type="entry name" value="RNGMNOXGNASE"/>
</dbReference>
<feature type="domain" description="Amine oxidase" evidence="2">
    <location>
        <begin position="106"/>
        <end position="343"/>
    </location>
</feature>
<dbReference type="PANTHER" id="PTHR43563:SF1">
    <property type="entry name" value="AMINE OXIDASE [FLAVIN-CONTAINING] B"/>
    <property type="match status" value="1"/>
</dbReference>
<keyword evidence="4" id="KW-1185">Reference proteome</keyword>
<comment type="caution">
    <text evidence="3">The sequence shown here is derived from an EMBL/GenBank/DDBJ whole genome shotgun (WGS) entry which is preliminary data.</text>
</comment>
<evidence type="ECO:0000259" key="2">
    <source>
        <dbReference type="Pfam" id="PF01593"/>
    </source>
</evidence>
<evidence type="ECO:0000256" key="1">
    <source>
        <dbReference type="ARBA" id="ARBA00005995"/>
    </source>
</evidence>
<name>A0A2D0MZ03_FLAN2</name>
<comment type="similarity">
    <text evidence="1">Belongs to the flavin monoamine oxidase family.</text>
</comment>
<dbReference type="OrthoDB" id="56323at2"/>
<dbReference type="GO" id="GO:0016491">
    <property type="term" value="F:oxidoreductase activity"/>
    <property type="evidence" value="ECO:0007669"/>
    <property type="project" value="InterPro"/>
</dbReference>